<dbReference type="CDD" id="cd00757">
    <property type="entry name" value="ThiF_MoeB_HesA_family"/>
    <property type="match status" value="1"/>
</dbReference>
<dbReference type="InterPro" id="IPR035985">
    <property type="entry name" value="Ubiquitin-activating_enz"/>
</dbReference>
<sequence>MNNELSDRERLRYSRHLLLDKVSETGQKQLKSAHVAVIGCGGLGSPVLFYLAASGVGKLSFFDDDKVELSNLQRQILYKVNHLGQEKSHAAKKVLASLNNDIELVPNNVRLSADNIAAMLSDVLWVVDCSDNFATRYLLNAYCYRNQKVLISGAAQGTHGQFGFFDYRETSACYACLFPENLQSSSVLNCQNAGVMSPLLGIVGSMQAQAVCNGILGLQQGDSFFVTIDALSLAQRRFQLTKDPSCSVCNG</sequence>
<dbReference type="SUPFAM" id="SSF69572">
    <property type="entry name" value="Activating enzymes of the ubiquitin-like proteins"/>
    <property type="match status" value="1"/>
</dbReference>
<accession>A0A161YPR4</accession>
<dbReference type="EMBL" id="AUXX01000030">
    <property type="protein sequence ID" value="KZN64061.1"/>
    <property type="molecule type" value="Genomic_DNA"/>
</dbReference>
<dbReference type="RefSeq" id="WP_063381827.1">
    <property type="nucleotide sequence ID" value="NZ_AUXX01000030.1"/>
</dbReference>
<dbReference type="PANTHER" id="PTHR10953">
    <property type="entry name" value="UBIQUITIN-ACTIVATING ENZYME E1"/>
    <property type="match status" value="1"/>
</dbReference>
<reference evidence="3 4" key="1">
    <citation type="submission" date="2013-07" db="EMBL/GenBank/DDBJ databases">
        <title>Comparative Genomic and Metabolomic Analysis of Twelve Strains of Pseudoalteromonas luteoviolacea.</title>
        <authorList>
            <person name="Vynne N.G."/>
            <person name="Mansson M."/>
            <person name="Gram L."/>
        </authorList>
    </citation>
    <scope>NUCLEOTIDE SEQUENCE [LARGE SCALE GENOMIC DNA]</scope>
    <source>
        <strain evidence="3 4">S4060-1</strain>
    </source>
</reference>
<dbReference type="Pfam" id="PF00899">
    <property type="entry name" value="ThiF"/>
    <property type="match status" value="1"/>
</dbReference>
<evidence type="ECO:0000256" key="1">
    <source>
        <dbReference type="ARBA" id="ARBA00009919"/>
    </source>
</evidence>
<organism evidence="3 4">
    <name type="scientific">Pseudoalteromonas luteoviolacea S4060-1</name>
    <dbReference type="NCBI Taxonomy" id="1365257"/>
    <lineage>
        <taxon>Bacteria</taxon>
        <taxon>Pseudomonadati</taxon>
        <taxon>Pseudomonadota</taxon>
        <taxon>Gammaproteobacteria</taxon>
        <taxon>Alteromonadales</taxon>
        <taxon>Pseudoalteromonadaceae</taxon>
        <taxon>Pseudoalteromonas</taxon>
    </lineage>
</organism>
<dbReference type="PATRIC" id="fig|1365257.3.peg.3323"/>
<evidence type="ECO:0000259" key="2">
    <source>
        <dbReference type="Pfam" id="PF00899"/>
    </source>
</evidence>
<comment type="similarity">
    <text evidence="1">Belongs to the HesA/MoeB/ThiF family.</text>
</comment>
<protein>
    <recommendedName>
        <fullName evidence="2">THIF-type NAD/FAD binding fold domain-containing protein</fullName>
    </recommendedName>
</protein>
<gene>
    <name evidence="3" type="ORF">N478_22550</name>
</gene>
<feature type="domain" description="THIF-type NAD/FAD binding fold" evidence="2">
    <location>
        <begin position="13"/>
        <end position="248"/>
    </location>
</feature>
<evidence type="ECO:0000313" key="3">
    <source>
        <dbReference type="EMBL" id="KZN64061.1"/>
    </source>
</evidence>
<dbReference type="PANTHER" id="PTHR10953:SF102">
    <property type="entry name" value="ADENYLYLTRANSFERASE AND SULFURTRANSFERASE MOCS3"/>
    <property type="match status" value="1"/>
</dbReference>
<dbReference type="AlphaFoldDB" id="A0A161YPR4"/>
<dbReference type="GO" id="GO:0005829">
    <property type="term" value="C:cytosol"/>
    <property type="evidence" value="ECO:0007669"/>
    <property type="project" value="TreeGrafter"/>
</dbReference>
<dbReference type="InterPro" id="IPR000594">
    <property type="entry name" value="ThiF_NAD_FAD-bd"/>
</dbReference>
<dbReference type="GO" id="GO:0004792">
    <property type="term" value="F:thiosulfate-cyanide sulfurtransferase activity"/>
    <property type="evidence" value="ECO:0007669"/>
    <property type="project" value="TreeGrafter"/>
</dbReference>
<dbReference type="Proteomes" id="UP000076661">
    <property type="component" value="Unassembled WGS sequence"/>
</dbReference>
<dbReference type="GO" id="GO:0008641">
    <property type="term" value="F:ubiquitin-like modifier activating enzyme activity"/>
    <property type="evidence" value="ECO:0007669"/>
    <property type="project" value="InterPro"/>
</dbReference>
<dbReference type="Gene3D" id="3.40.50.720">
    <property type="entry name" value="NAD(P)-binding Rossmann-like Domain"/>
    <property type="match status" value="1"/>
</dbReference>
<dbReference type="FunFam" id="3.40.50.720:FF:000080">
    <property type="entry name" value="Thiazole biosynthesis adenylyltransferase ThiF"/>
    <property type="match status" value="1"/>
</dbReference>
<comment type="caution">
    <text evidence="3">The sequence shown here is derived from an EMBL/GenBank/DDBJ whole genome shotgun (WGS) entry which is preliminary data.</text>
</comment>
<proteinExistence type="inferred from homology"/>
<dbReference type="GO" id="GO:0008146">
    <property type="term" value="F:sulfotransferase activity"/>
    <property type="evidence" value="ECO:0007669"/>
    <property type="project" value="TreeGrafter"/>
</dbReference>
<dbReference type="GO" id="GO:0016779">
    <property type="term" value="F:nucleotidyltransferase activity"/>
    <property type="evidence" value="ECO:0007669"/>
    <property type="project" value="TreeGrafter"/>
</dbReference>
<dbReference type="InterPro" id="IPR045886">
    <property type="entry name" value="ThiF/MoeB/HesA"/>
</dbReference>
<name>A0A161YPR4_9GAMM</name>
<evidence type="ECO:0000313" key="4">
    <source>
        <dbReference type="Proteomes" id="UP000076661"/>
    </source>
</evidence>